<evidence type="ECO:0000256" key="4">
    <source>
        <dbReference type="ARBA" id="ARBA00022989"/>
    </source>
</evidence>
<dbReference type="PANTHER" id="PTHR33392:SF6">
    <property type="entry name" value="POLYISOPRENYL-TEICHOIC ACID--PEPTIDOGLYCAN TEICHOIC ACID TRANSFERASE TAGU"/>
    <property type="match status" value="1"/>
</dbReference>
<keyword evidence="2" id="KW-0812">Transmembrane</keyword>
<evidence type="ECO:0000313" key="6">
    <source>
        <dbReference type="EMBL" id="PTL37915.1"/>
    </source>
</evidence>
<dbReference type="EMBL" id="PZJJ01000029">
    <property type="protein sequence ID" value="PTL37915.1"/>
    <property type="molecule type" value="Genomic_DNA"/>
</dbReference>
<keyword evidence="4" id="KW-1133">Transmembrane helix</keyword>
<keyword evidence="7" id="KW-1185">Reference proteome</keyword>
<dbReference type="OrthoDB" id="27330at2"/>
<evidence type="ECO:0000259" key="5">
    <source>
        <dbReference type="Pfam" id="PF03816"/>
    </source>
</evidence>
<comment type="similarity">
    <text evidence="1">Belongs to the LytR/CpsA/Psr (LCP) family.</text>
</comment>
<gene>
    <name evidence="6" type="ORF">C6Y45_14030</name>
</gene>
<dbReference type="RefSeq" id="WP_107585862.1">
    <property type="nucleotide sequence ID" value="NZ_PZJJ01000029.1"/>
</dbReference>
<accession>A0A2T4U3I3</accession>
<dbReference type="InterPro" id="IPR050922">
    <property type="entry name" value="LytR/CpsA/Psr_CW_biosynth"/>
</dbReference>
<name>A0A2T4U3I3_9BACI</name>
<dbReference type="Proteomes" id="UP000240509">
    <property type="component" value="Unassembled WGS sequence"/>
</dbReference>
<dbReference type="AlphaFoldDB" id="A0A2T4U3I3"/>
<sequence length="314" mass="35455">MKKLLYILGGLFVVLLLVGGGFAFYLYNSVQSTVNSEMHVGLDRDKPDSRDSEVDMDNREPTSFLLMGVDAEESTSGRTDTIMVVTVNPEDESMRMLSLPRDTRMELPGRGEDKVNHAHAFGGADLALETVENFLDIPLDYFITVNMSGFQDMVDAVGGVTVENNFSFEQNDHYFQEGEVDLDGEEALAYVRMRKNDPDGDFGRNERQRQIVNAMVREGAQFSSITRVEDILDAVGGNVVTNLDFEKMRKLQSNYSDTLSDQQTLDIDGHGETINGVWYYQVTDEERQRLRDEFRTHLNLENEVAVNGEDEDES</sequence>
<keyword evidence="4" id="KW-0472">Membrane</keyword>
<dbReference type="Gene3D" id="3.40.630.190">
    <property type="entry name" value="LCP protein"/>
    <property type="match status" value="1"/>
</dbReference>
<protein>
    <submittedName>
        <fullName evidence="6">LytR family transcriptional regulator</fullName>
    </submittedName>
</protein>
<evidence type="ECO:0000256" key="3">
    <source>
        <dbReference type="ARBA" id="ARBA00022968"/>
    </source>
</evidence>
<dbReference type="NCBIfam" id="TIGR00350">
    <property type="entry name" value="lytR_cpsA_psr"/>
    <property type="match status" value="1"/>
</dbReference>
<dbReference type="InterPro" id="IPR004474">
    <property type="entry name" value="LytR_CpsA_psr"/>
</dbReference>
<keyword evidence="3" id="KW-0735">Signal-anchor</keyword>
<comment type="caution">
    <text evidence="6">The sequence shown here is derived from an EMBL/GenBank/DDBJ whole genome shotgun (WGS) entry which is preliminary data.</text>
</comment>
<evidence type="ECO:0000256" key="2">
    <source>
        <dbReference type="ARBA" id="ARBA00022692"/>
    </source>
</evidence>
<reference evidence="6 7" key="1">
    <citation type="submission" date="2018-03" db="EMBL/GenBank/DDBJ databases">
        <title>Alkalicoccus saliphilus sp. nov., isolated from a mineral pool.</title>
        <authorList>
            <person name="Zhao B."/>
        </authorList>
    </citation>
    <scope>NUCLEOTIDE SEQUENCE [LARGE SCALE GENOMIC DNA]</scope>
    <source>
        <strain evidence="6 7">6AG</strain>
    </source>
</reference>
<evidence type="ECO:0000256" key="1">
    <source>
        <dbReference type="ARBA" id="ARBA00006068"/>
    </source>
</evidence>
<proteinExistence type="inferred from homology"/>
<dbReference type="PANTHER" id="PTHR33392">
    <property type="entry name" value="POLYISOPRENYL-TEICHOIC ACID--PEPTIDOGLYCAN TEICHOIC ACID TRANSFERASE TAGU"/>
    <property type="match status" value="1"/>
</dbReference>
<dbReference type="GO" id="GO:0071555">
    <property type="term" value="P:cell wall organization"/>
    <property type="evidence" value="ECO:0007669"/>
    <property type="project" value="UniProtKB-KW"/>
</dbReference>
<dbReference type="Pfam" id="PF03816">
    <property type="entry name" value="LytR_cpsA_psr"/>
    <property type="match status" value="1"/>
</dbReference>
<feature type="domain" description="Cell envelope-related transcriptional attenuator" evidence="5">
    <location>
        <begin position="78"/>
        <end position="218"/>
    </location>
</feature>
<evidence type="ECO:0000313" key="7">
    <source>
        <dbReference type="Proteomes" id="UP000240509"/>
    </source>
</evidence>
<organism evidence="6 7">
    <name type="scientific">Alkalicoccus saliphilus</name>
    <dbReference type="NCBI Taxonomy" id="200989"/>
    <lineage>
        <taxon>Bacteria</taxon>
        <taxon>Bacillati</taxon>
        <taxon>Bacillota</taxon>
        <taxon>Bacilli</taxon>
        <taxon>Bacillales</taxon>
        <taxon>Bacillaceae</taxon>
        <taxon>Alkalicoccus</taxon>
    </lineage>
</organism>